<dbReference type="InterPro" id="IPR002347">
    <property type="entry name" value="SDR_fam"/>
</dbReference>
<comment type="caution">
    <text evidence="2">The sequence shown here is derived from an EMBL/GenBank/DDBJ whole genome shotgun (WGS) entry which is preliminary data.</text>
</comment>
<dbReference type="SUPFAM" id="SSF51735">
    <property type="entry name" value="NAD(P)-binding Rossmann-fold domains"/>
    <property type="match status" value="1"/>
</dbReference>
<dbReference type="NCBIfam" id="NF004513">
    <property type="entry name" value="PRK05854.1"/>
    <property type="match status" value="1"/>
</dbReference>
<dbReference type="InterPro" id="IPR036291">
    <property type="entry name" value="NAD(P)-bd_dom_sf"/>
</dbReference>
<protein>
    <submittedName>
        <fullName evidence="2">Short chain dehydrogenase</fullName>
    </submittedName>
</protein>
<dbReference type="EMBL" id="RDSM01000001">
    <property type="protein sequence ID" value="RXH58649.1"/>
    <property type="molecule type" value="Genomic_DNA"/>
</dbReference>
<reference evidence="3" key="2">
    <citation type="submission" date="2019-02" db="EMBL/GenBank/DDBJ databases">
        <title>Granulicella sibirica sp. nov., a psychrotolerant acidobacterium isolated from an organic soil layer in forested tundra, West Siberia.</title>
        <authorList>
            <person name="Oshkin I.Y."/>
            <person name="Kulichevskaya I.S."/>
            <person name="Rijpstra W.I.C."/>
            <person name="Sinninghe Damste J.S."/>
            <person name="Rakitin A.L."/>
            <person name="Ravin N.V."/>
            <person name="Dedysh S.N."/>
        </authorList>
    </citation>
    <scope>NUCLEOTIDE SEQUENCE [LARGE SCALE GENOMIC DNA]</scope>
    <source>
        <strain evidence="3">AF10</strain>
    </source>
</reference>
<keyword evidence="1" id="KW-0560">Oxidoreductase</keyword>
<dbReference type="Pfam" id="PF00106">
    <property type="entry name" value="adh_short"/>
    <property type="match status" value="1"/>
</dbReference>
<organism evidence="2 3">
    <name type="scientific">Granulicella sibirica</name>
    <dbReference type="NCBI Taxonomy" id="2479048"/>
    <lineage>
        <taxon>Bacteria</taxon>
        <taxon>Pseudomonadati</taxon>
        <taxon>Acidobacteriota</taxon>
        <taxon>Terriglobia</taxon>
        <taxon>Terriglobales</taxon>
        <taxon>Acidobacteriaceae</taxon>
        <taxon>Granulicella</taxon>
    </lineage>
</organism>
<dbReference type="AlphaFoldDB" id="A0A4Q0T9C8"/>
<dbReference type="GO" id="GO:0016491">
    <property type="term" value="F:oxidoreductase activity"/>
    <property type="evidence" value="ECO:0007669"/>
    <property type="project" value="UniProtKB-KW"/>
</dbReference>
<dbReference type="CDD" id="cd05327">
    <property type="entry name" value="retinol-DH_like_SDR_c_like"/>
    <property type="match status" value="1"/>
</dbReference>
<reference evidence="2 3" key="1">
    <citation type="submission" date="2018-11" db="EMBL/GenBank/DDBJ databases">
        <authorList>
            <person name="Mardanov A.V."/>
            <person name="Ravin N.V."/>
            <person name="Dedysh S.N."/>
        </authorList>
    </citation>
    <scope>NUCLEOTIDE SEQUENCE [LARGE SCALE GENOMIC DNA]</scope>
    <source>
        <strain evidence="2 3">AF10</strain>
    </source>
</reference>
<dbReference type="Proteomes" id="UP000289437">
    <property type="component" value="Unassembled WGS sequence"/>
</dbReference>
<dbReference type="RefSeq" id="WP_128912607.1">
    <property type="nucleotide sequence ID" value="NZ_RDSM01000001.1"/>
</dbReference>
<evidence type="ECO:0000313" key="3">
    <source>
        <dbReference type="Proteomes" id="UP000289437"/>
    </source>
</evidence>
<dbReference type="PANTHER" id="PTHR43157:SF31">
    <property type="entry name" value="PHOSPHATIDYLINOSITOL-GLYCAN BIOSYNTHESIS CLASS F PROTEIN"/>
    <property type="match status" value="1"/>
</dbReference>
<dbReference type="PANTHER" id="PTHR43157">
    <property type="entry name" value="PHOSPHATIDYLINOSITOL-GLYCAN BIOSYNTHESIS CLASS F PROTEIN-RELATED"/>
    <property type="match status" value="1"/>
</dbReference>
<evidence type="ECO:0000313" key="2">
    <source>
        <dbReference type="EMBL" id="RXH58649.1"/>
    </source>
</evidence>
<sequence>MSDTKWTPAQIPDQSGRRVIVTGGNSGIGYYAALELARKGASVVLTARDAKKGDEARSRILAEVPAAKVEVGSLDLASLDSVCAFAGKEAGKPLDILINNAGVMAPPKRQEADRGMELQFGTNVVGHFALTARLFPTLTPSSRVVWLASIAHKQGKINFDDLQSREHYSPMGAYQQSKLADLMLAFEMDRRLRRRNSKILSVAAHPGVANTNLFQAHQYSWLETKMRHAASGLIGALLNTQAEGALPTEYAATAPQVEGGGYYGPQGFLEMRGGDVGPAKVSAQARDIAAAEQLWKICEEVGGVELL</sequence>
<dbReference type="Gene3D" id="3.40.50.720">
    <property type="entry name" value="NAD(P)-binding Rossmann-like Domain"/>
    <property type="match status" value="1"/>
</dbReference>
<accession>A0A4Q0T9C8</accession>
<dbReference type="OrthoDB" id="9809821at2"/>
<keyword evidence="3" id="KW-1185">Reference proteome</keyword>
<gene>
    <name evidence="2" type="ORF">GRAN_1959</name>
</gene>
<name>A0A4Q0T9C8_9BACT</name>
<dbReference type="NCBIfam" id="NF004846">
    <property type="entry name" value="PRK06197.1"/>
    <property type="match status" value="1"/>
</dbReference>
<evidence type="ECO:0000256" key="1">
    <source>
        <dbReference type="ARBA" id="ARBA00023002"/>
    </source>
</evidence>
<proteinExistence type="predicted"/>
<dbReference type="PRINTS" id="PR00081">
    <property type="entry name" value="GDHRDH"/>
</dbReference>